<accession>A0AA38CR92</accession>
<dbReference type="EMBL" id="JAHRHJ020000009">
    <property type="protein sequence ID" value="KAH9301684.1"/>
    <property type="molecule type" value="Genomic_DNA"/>
</dbReference>
<organism evidence="1 2">
    <name type="scientific">Taxus chinensis</name>
    <name type="common">Chinese yew</name>
    <name type="synonym">Taxus wallichiana var. chinensis</name>
    <dbReference type="NCBI Taxonomy" id="29808"/>
    <lineage>
        <taxon>Eukaryota</taxon>
        <taxon>Viridiplantae</taxon>
        <taxon>Streptophyta</taxon>
        <taxon>Embryophyta</taxon>
        <taxon>Tracheophyta</taxon>
        <taxon>Spermatophyta</taxon>
        <taxon>Pinopsida</taxon>
        <taxon>Pinidae</taxon>
        <taxon>Conifers II</taxon>
        <taxon>Cupressales</taxon>
        <taxon>Taxaceae</taxon>
        <taxon>Taxus</taxon>
    </lineage>
</organism>
<feature type="non-terminal residue" evidence="1">
    <location>
        <position position="85"/>
    </location>
</feature>
<evidence type="ECO:0000313" key="1">
    <source>
        <dbReference type="EMBL" id="KAH9301684.1"/>
    </source>
</evidence>
<reference evidence="1 2" key="1">
    <citation type="journal article" date="2021" name="Nat. Plants">
        <title>The Taxus genome provides insights into paclitaxel biosynthesis.</title>
        <authorList>
            <person name="Xiong X."/>
            <person name="Gou J."/>
            <person name="Liao Q."/>
            <person name="Li Y."/>
            <person name="Zhou Q."/>
            <person name="Bi G."/>
            <person name="Li C."/>
            <person name="Du R."/>
            <person name="Wang X."/>
            <person name="Sun T."/>
            <person name="Guo L."/>
            <person name="Liang H."/>
            <person name="Lu P."/>
            <person name="Wu Y."/>
            <person name="Zhang Z."/>
            <person name="Ro D.K."/>
            <person name="Shang Y."/>
            <person name="Huang S."/>
            <person name="Yan J."/>
        </authorList>
    </citation>
    <scope>NUCLEOTIDE SEQUENCE [LARGE SCALE GENOMIC DNA]</scope>
    <source>
        <strain evidence="1">Ta-2019</strain>
    </source>
</reference>
<feature type="non-terminal residue" evidence="1">
    <location>
        <position position="1"/>
    </location>
</feature>
<proteinExistence type="predicted"/>
<evidence type="ECO:0000313" key="2">
    <source>
        <dbReference type="Proteomes" id="UP000824469"/>
    </source>
</evidence>
<sequence length="85" mass="9587">NFKWSRLNLKIAHAGSTIAVDIQSPSSAKTKDNYKVKADRIRVFTRDFTQTQIGNPTAVRGRTNGYSSHFYATRNGEKRITLNAQ</sequence>
<keyword evidence="2" id="KW-1185">Reference proteome</keyword>
<name>A0AA38CR92_TAXCH</name>
<dbReference type="AlphaFoldDB" id="A0AA38CR92"/>
<gene>
    <name evidence="1" type="ORF">KI387_013267</name>
</gene>
<protein>
    <submittedName>
        <fullName evidence="1">Uncharacterized protein</fullName>
    </submittedName>
</protein>
<comment type="caution">
    <text evidence="1">The sequence shown here is derived from an EMBL/GenBank/DDBJ whole genome shotgun (WGS) entry which is preliminary data.</text>
</comment>
<dbReference type="Proteomes" id="UP000824469">
    <property type="component" value="Unassembled WGS sequence"/>
</dbReference>